<dbReference type="InterPro" id="IPR010572">
    <property type="entry name" value="Tail_dom"/>
</dbReference>
<dbReference type="InterPro" id="IPR053827">
    <property type="entry name" value="Gp10_C"/>
</dbReference>
<dbReference type="EMBL" id="KJ564037">
    <property type="protein sequence ID" value="AIF54396.1"/>
    <property type="molecule type" value="Genomic_DNA"/>
</dbReference>
<dbReference type="Proteomes" id="UP000028564">
    <property type="component" value="Segment"/>
</dbReference>
<keyword evidence="3" id="KW-0675">Receptor</keyword>
<dbReference type="RefSeq" id="YP_009098680.1">
    <property type="nucleotide sequence ID" value="NC_025420.1"/>
</dbReference>
<dbReference type="NCBIfam" id="TIGR01665">
    <property type="entry name" value="put_anti_recept"/>
    <property type="match status" value="1"/>
</dbReference>
<dbReference type="Pfam" id="PF21939">
    <property type="entry name" value="Gp10_C"/>
    <property type="match status" value="1"/>
</dbReference>
<proteinExistence type="predicted"/>
<dbReference type="SUPFAM" id="SSF88874">
    <property type="entry name" value="Receptor-binding domain of short tail fibre protein gp12"/>
    <property type="match status" value="1"/>
</dbReference>
<dbReference type="KEGG" id="vg:22109893"/>
<name>A0A075KJV5_9CAUD</name>
<sequence>MLRVFGATDTGFTSNGDIVLQPYKAKVHKEDNGDYYLDVEAGLQYSSYLTANRIIVADTPQGAQAFRITNPSKTQSKISLRAWHVYYDSKNYVIPDSNVVEKSGNDAINHLNSATDNRSPFSVSSNIPHVDSFRCVRKSLYEAFETLLERWGGHLVRDNFNVKLAADIGQDNGVTVRYKKNLREIRSEAIWDNVCTKILPVGSDGLLLDELYLYSPTQYDIPYTKVVSFSQNINEEDFGGNANLYHQALIDDLRKQATDYLSENCVPKVSYTLKANLEKLTDVGDTIEVIDERLGINVITHVTTYEYDCIQKKYTEVEFGNYNEKLSNLMNEISSSISKDIEHKTDTLKAEVGKQITEASSGIWDVLNGSSVIYEGNKILIVDRLPKDTAKNVIMIDHHGISFSKNGINGEFKTAWTIGNTLDFSQINIANLKADLIKGGTLDLSQINLANLTANLIEGGTLKLGSSANKYGSAEVYDQSDKLIAKLDNTGVKTYGDSFKINDKSIFDMIYPVGSIYISVNNVNPAVLFGGTWEQIQDRFLLGAGSTYSVGSTGGEANHTLTQSEIPRYPIGNLPEIVPGNHVKWANGGIVASNLGETSPIKPGLKENGNIMTSGTQYSYMINSNGGGKPHNNMPPYLAVYIWKRVN</sequence>
<dbReference type="GeneID" id="22109893"/>
<evidence type="ECO:0000259" key="1">
    <source>
        <dbReference type="Pfam" id="PF06605"/>
    </source>
</evidence>
<feature type="domain" description="Baseplate structural protein Gp10 C-terminal" evidence="2">
    <location>
        <begin position="506"/>
        <end position="646"/>
    </location>
</feature>
<evidence type="ECO:0000313" key="4">
    <source>
        <dbReference type="Proteomes" id="UP000028564"/>
    </source>
</evidence>
<protein>
    <submittedName>
        <fullName evidence="3">Putative antireceptor</fullName>
    </submittedName>
</protein>
<gene>
    <name evidence="3" type="ORF">LDB17_021</name>
</gene>
<dbReference type="Pfam" id="PF06605">
    <property type="entry name" value="Prophage_tail"/>
    <property type="match status" value="1"/>
</dbReference>
<keyword evidence="4" id="KW-1185">Reference proteome</keyword>
<accession>A0A075KJV5</accession>
<feature type="domain" description="Tail spike" evidence="1">
    <location>
        <begin position="89"/>
        <end position="332"/>
    </location>
</feature>
<evidence type="ECO:0000313" key="3">
    <source>
        <dbReference type="EMBL" id="AIF54396.1"/>
    </source>
</evidence>
<dbReference type="OrthoDB" id="914at10239"/>
<evidence type="ECO:0000259" key="2">
    <source>
        <dbReference type="Pfam" id="PF21939"/>
    </source>
</evidence>
<dbReference type="InterPro" id="IPR007119">
    <property type="entry name" value="Phage_tail_spike_N"/>
</dbReference>
<reference evidence="3 4" key="1">
    <citation type="journal article" date="2014" name="Appl. Environ. Microbiol.">
        <title>Molecular Characterization of Three Lactobacillus delbrueckii subsp. bulgaricus Phages.</title>
        <authorList>
            <person name="Casey E."/>
            <person name="Mahony J."/>
            <person name="O'Connell-Motherway M."/>
            <person name="Bottacini F."/>
            <person name="Cornelissen A."/>
            <person name="Neve H."/>
            <person name="Heller K.J."/>
            <person name="Noben J.P."/>
            <person name="Dal Bello F."/>
            <person name="van Sinderen D."/>
        </authorList>
    </citation>
    <scope>NUCLEOTIDE SEQUENCE [LARGE SCALE GENOMIC DNA]</scope>
</reference>
<organism evidence="3 4">
    <name type="scientific">Lactobacillus phage Ld17</name>
    <dbReference type="NCBI Taxonomy" id="1500733"/>
    <lineage>
        <taxon>Viruses</taxon>
        <taxon>Duplodnaviria</taxon>
        <taxon>Heunggongvirae</taxon>
        <taxon>Uroviricota</taxon>
        <taxon>Caudoviricetes</taxon>
        <taxon>Cequinquevirus</taxon>
        <taxon>Cequinquevirus Ld17</taxon>
    </lineage>
</organism>